<organism evidence="1 2">
    <name type="scientific">Arctium lappa</name>
    <name type="common">Greater burdock</name>
    <name type="synonym">Lappa major</name>
    <dbReference type="NCBI Taxonomy" id="4217"/>
    <lineage>
        <taxon>Eukaryota</taxon>
        <taxon>Viridiplantae</taxon>
        <taxon>Streptophyta</taxon>
        <taxon>Embryophyta</taxon>
        <taxon>Tracheophyta</taxon>
        <taxon>Spermatophyta</taxon>
        <taxon>Magnoliopsida</taxon>
        <taxon>eudicotyledons</taxon>
        <taxon>Gunneridae</taxon>
        <taxon>Pentapetalae</taxon>
        <taxon>asterids</taxon>
        <taxon>campanulids</taxon>
        <taxon>Asterales</taxon>
        <taxon>Asteraceae</taxon>
        <taxon>Carduoideae</taxon>
        <taxon>Cardueae</taxon>
        <taxon>Arctiinae</taxon>
        <taxon>Arctium</taxon>
    </lineage>
</organism>
<proteinExistence type="predicted"/>
<dbReference type="Proteomes" id="UP001055879">
    <property type="component" value="Linkage Group LG03"/>
</dbReference>
<gene>
    <name evidence="1" type="ORF">L6452_08231</name>
</gene>
<sequence>MVAEDGEEGISSRGSKPKKSEMVMMHSYWLTNFPRDLMAGAMMGRMVYTVFDFCSSSRQVSSRVSSLFIFPSPSPKYRRLQQYEVSIFNNGFYRSFSTTRRVLQVAFNNLKFPSSTMGYAGRLQQRDGFCRSLQQSEVFVFNNAMGAGRLQQSEVSVFNNRLCRLSSTTRSLNLTGGGGAITCEYQEP</sequence>
<dbReference type="EMBL" id="CM042049">
    <property type="protein sequence ID" value="KAI3745820.1"/>
    <property type="molecule type" value="Genomic_DNA"/>
</dbReference>
<evidence type="ECO:0000313" key="1">
    <source>
        <dbReference type="EMBL" id="KAI3745820.1"/>
    </source>
</evidence>
<protein>
    <submittedName>
        <fullName evidence="1">Uncharacterized protein</fullName>
    </submittedName>
</protein>
<reference evidence="1 2" key="2">
    <citation type="journal article" date="2022" name="Mol. Ecol. Resour.">
        <title>The genomes of chicory, endive, great burdock and yacon provide insights into Asteraceae paleo-polyploidization history and plant inulin production.</title>
        <authorList>
            <person name="Fan W."/>
            <person name="Wang S."/>
            <person name="Wang H."/>
            <person name="Wang A."/>
            <person name="Jiang F."/>
            <person name="Liu H."/>
            <person name="Zhao H."/>
            <person name="Xu D."/>
            <person name="Zhang Y."/>
        </authorList>
    </citation>
    <scope>NUCLEOTIDE SEQUENCE [LARGE SCALE GENOMIC DNA]</scope>
    <source>
        <strain evidence="2">cv. Niubang</strain>
    </source>
</reference>
<evidence type="ECO:0000313" key="2">
    <source>
        <dbReference type="Proteomes" id="UP001055879"/>
    </source>
</evidence>
<name>A0ACB9DH45_ARCLA</name>
<accession>A0ACB9DH45</accession>
<comment type="caution">
    <text evidence="1">The sequence shown here is derived from an EMBL/GenBank/DDBJ whole genome shotgun (WGS) entry which is preliminary data.</text>
</comment>
<reference evidence="2" key="1">
    <citation type="journal article" date="2022" name="Mol. Ecol. Resour.">
        <title>The genomes of chicory, endive, great burdock and yacon provide insights into Asteraceae palaeo-polyploidization history and plant inulin production.</title>
        <authorList>
            <person name="Fan W."/>
            <person name="Wang S."/>
            <person name="Wang H."/>
            <person name="Wang A."/>
            <person name="Jiang F."/>
            <person name="Liu H."/>
            <person name="Zhao H."/>
            <person name="Xu D."/>
            <person name="Zhang Y."/>
        </authorList>
    </citation>
    <scope>NUCLEOTIDE SEQUENCE [LARGE SCALE GENOMIC DNA]</scope>
    <source>
        <strain evidence="2">cv. Niubang</strain>
    </source>
</reference>
<keyword evidence="2" id="KW-1185">Reference proteome</keyword>